<evidence type="ECO:0000256" key="11">
    <source>
        <dbReference type="ARBA" id="ARBA00023180"/>
    </source>
</evidence>
<keyword evidence="9" id="KW-1133">Transmembrane helix</keyword>
<evidence type="ECO:0000256" key="4">
    <source>
        <dbReference type="ARBA" id="ARBA00022723"/>
    </source>
</evidence>
<dbReference type="Pfam" id="PF00028">
    <property type="entry name" value="Cadherin"/>
    <property type="match status" value="2"/>
</dbReference>
<dbReference type="GO" id="GO:0045216">
    <property type="term" value="P:cell-cell junction organization"/>
    <property type="evidence" value="ECO:0007669"/>
    <property type="project" value="UniProtKB-ARBA"/>
</dbReference>
<dbReference type="InterPro" id="IPR009122">
    <property type="entry name" value="Desmosomal_cadherin"/>
</dbReference>
<accession>A0A8M9PT78</accession>
<evidence type="ECO:0000256" key="5">
    <source>
        <dbReference type="ARBA" id="ARBA00022737"/>
    </source>
</evidence>
<keyword evidence="5" id="KW-0677">Repeat</keyword>
<reference evidence="16" key="1">
    <citation type="submission" date="2025-08" db="UniProtKB">
        <authorList>
            <consortium name="RefSeq"/>
        </authorList>
    </citation>
    <scope>IDENTIFICATION</scope>
    <source>
        <strain evidence="16">Tuebingen</strain>
        <tissue evidence="16">Fibroblasts and whole tissue</tissue>
    </source>
</reference>
<dbReference type="Pfam" id="PF01049">
    <property type="entry name" value="CADH_Y-type_LIR"/>
    <property type="match status" value="1"/>
</dbReference>
<keyword evidence="15" id="KW-1185">Reference proteome</keyword>
<dbReference type="InterPro" id="IPR050971">
    <property type="entry name" value="Cadherin-domain_protein"/>
</dbReference>
<dbReference type="PROSITE" id="PS00232">
    <property type="entry name" value="CADHERIN_1"/>
    <property type="match status" value="2"/>
</dbReference>
<name>A0A8M9PT78_DANRE</name>
<evidence type="ECO:0000256" key="2">
    <source>
        <dbReference type="ARBA" id="ARBA00022475"/>
    </source>
</evidence>
<dbReference type="AGR" id="ZFIN:ZDB-GENE-140723-1"/>
<dbReference type="AlphaFoldDB" id="A0A8M9PT78"/>
<dbReference type="GO" id="GO:0098609">
    <property type="term" value="P:cell-cell adhesion"/>
    <property type="evidence" value="ECO:0000318"/>
    <property type="project" value="GO_Central"/>
</dbReference>
<keyword evidence="8" id="KW-0965">Cell junction</keyword>
<dbReference type="CDD" id="cd11304">
    <property type="entry name" value="Cadherin_repeat"/>
    <property type="match status" value="4"/>
</dbReference>
<dbReference type="OrthoDB" id="8961010at2759"/>
<evidence type="ECO:0000313" key="15">
    <source>
        <dbReference type="Proteomes" id="UP000000437"/>
    </source>
</evidence>
<sequence>MIITLIISIFTKGCNFPFKQKWINRPSLCKISLPNPHIQTQHSRSLMRRHLFLFFHFGADQKNTMSIILLWSQKQHTVLLHLCYKMFRLLDLALVLFVTLQILSTGDCWKVSEKQRHKREWVIPSKKITENVDYSKTPIIGKIRSDMDDKVALRYTLRGPGINERPVGCFMVEEYKGLVRIIQPLDREERNNYTLIGTAWYVVNGSIAEDNIQISVTVEDQNDNPPVFIKAEGSSIYEGSPAGTFVTKVEATDADEPNTLHTKIAFSIIKQEPNNNNHFFTIDKDRGIISLKNPALDREENSLYVLTVQAADMYGDATGNSATVTIPIDILDVNDNIPTLEKDEFSVSIDENEAPIEVLRIQALDIDEVQTDNWLAEFTIVTGNEDGHFSIKTDPRTNMGVLYLNKPVDYESASNLDLSLVVANRAPPGAPLGNGVGAGSAAGASGAGGQSGVGGQSGSFGAGGQSGSSGTGGQAGATGAGGQSGSSGASGQSGASGAGSQLMPFGGSSNPGFNVSKLKSYLVKVNVKNKPDAPKFMPKVKPISISENKKNSIPRVIDTYTATEEDTGRPAENVKYAKGYDPDNWISIDVDTAEIKLNKVPDRESPFVVNGTYYAKILCITDELSAKTSTGTIALQVEDLNDNCPILLNNMQIVCSHTKVVNVTAEDIDSDPNGTPLEFSLIQEKTRGKWNLQRINDVSASLLAEDDLWPGFYQITMEIRDKQGLACPTEQVLNLEVCTCSEGVGCGSKIGEVHTSSSANFGLPGIGFLVLGFLSLILMLLFLIKCECGSTGNKFIDLPFESKQHLISYSTETREEHRGVPLMWPPPNLDNKGGCEMSNGHLRMVSAMNSKIPVDTMGALSSNQAVYTSSKMDGIVQESEFGGYYYDTDDVEQTGSRFQELEVSQNAILQDYLMQKSRYISLDDSPGEAITSYDYEGNGSIAGSIGSCSYSESSDDIEFLNNLDSKFRTLAEVCGYRWTQSLSQADSKVIVNDTEKKPTTTELTTVSSSQLTNIIQSNSLDKTFKSPIAQTEPCQRMVIQEPMYYGFNQPVPSNVMRSDDGLGQGVYIINSTPEAEVLMIQSNSHTLAPLANDQQGFLANNITGDSVVYSQIGPQSSVMISEGLEDYPAVIPNLSPTSNLVMMQPQQLNGTGSLQMLRVPVGSVVQGEEENIGESYRPLNPQPFYPVRSLSGPTLINQTEADQSFSCVQNNRHIPGHPDIVNMPQIASGMVASGMVNNQVLVNIPVSSAPNIISLENGQSRHFEGHVSGHNLFVAGPGQYPVSMSMGMPNFVSMPQVATGQVNNSQVLVNALGSNILSREGGECRLANGPSFVEGPASGGNLWVSGPGQYPVSLGAGTPNLVSVAQVANEQVNNNQLLVSGPTSSVINIASGKGGQSRPLFSSPSTLEGSSQGPLVISPRALSPVGLPQVASRPLFRSTASRVMAAVAMAPKSKECVTNGHLHI</sequence>
<keyword evidence="3 13" id="KW-0812">Transmembrane</keyword>
<dbReference type="CTD" id="101882022"/>
<protein>
    <submittedName>
        <fullName evidence="16">Desmoglein-2.1-like isoform X1</fullName>
    </submittedName>
</protein>
<dbReference type="PANTHER" id="PTHR24025">
    <property type="entry name" value="DESMOGLEIN FAMILY MEMBER"/>
    <property type="match status" value="1"/>
</dbReference>
<evidence type="ECO:0000256" key="10">
    <source>
        <dbReference type="ARBA" id="ARBA00023136"/>
    </source>
</evidence>
<dbReference type="Proteomes" id="UP000000437">
    <property type="component" value="Chromosome 20"/>
</dbReference>
<evidence type="ECO:0000256" key="1">
    <source>
        <dbReference type="ARBA" id="ARBA00004568"/>
    </source>
</evidence>
<dbReference type="ZFIN" id="ZDB-GENE-140723-1">
    <property type="gene designation" value="dsg2.2"/>
</dbReference>
<keyword evidence="6 12" id="KW-0106">Calcium</keyword>
<dbReference type="FunFam" id="2.60.40.60:FF:000083">
    <property type="entry name" value="Desmoglein 1"/>
    <property type="match status" value="1"/>
</dbReference>
<dbReference type="GO" id="GO:0055113">
    <property type="term" value="P:epiboly involved in gastrulation with mouth forming second"/>
    <property type="evidence" value="ECO:0007669"/>
    <property type="project" value="UniProtKB-ARBA"/>
</dbReference>
<keyword evidence="7 13" id="KW-0130">Cell adhesion</keyword>
<keyword evidence="10" id="KW-0472">Membrane</keyword>
<dbReference type="PROSITE" id="PS50268">
    <property type="entry name" value="CADHERIN_2"/>
    <property type="match status" value="4"/>
</dbReference>
<dbReference type="InterPro" id="IPR000233">
    <property type="entry name" value="Cadherin_Y-type_LIR"/>
</dbReference>
<dbReference type="GO" id="GO:0030057">
    <property type="term" value="C:desmosome"/>
    <property type="evidence" value="ECO:0000318"/>
    <property type="project" value="GO_Central"/>
</dbReference>
<dbReference type="GO" id="GO:0005509">
    <property type="term" value="F:calcium ion binding"/>
    <property type="evidence" value="ECO:0000318"/>
    <property type="project" value="GO_Central"/>
</dbReference>
<evidence type="ECO:0000256" key="9">
    <source>
        <dbReference type="ARBA" id="ARBA00022989"/>
    </source>
</evidence>
<evidence type="ECO:0000256" key="12">
    <source>
        <dbReference type="PROSITE-ProRule" id="PRU00043"/>
    </source>
</evidence>
<keyword evidence="2" id="KW-1003">Cell membrane</keyword>
<keyword evidence="4" id="KW-0479">Metal-binding</keyword>
<comment type="function">
    <text evidence="14">A component of desmosome cell-cell junctions which are required for positive regulation of cellular adhesion. Involved in the interaction of plaque proteins and intermediate filaments mediating cell-cell adhesion.</text>
</comment>
<dbReference type="Gene3D" id="4.10.900.10">
    <property type="entry name" value="TCF3-CBD (Catenin binding domain)"/>
    <property type="match status" value="1"/>
</dbReference>
<dbReference type="InterPro" id="IPR015919">
    <property type="entry name" value="Cadherin-like_sf"/>
</dbReference>
<evidence type="ECO:0000313" key="17">
    <source>
        <dbReference type="ZFIN" id="ZDB-GENE-140723-1"/>
    </source>
</evidence>
<evidence type="ECO:0000256" key="3">
    <source>
        <dbReference type="ARBA" id="ARBA00022692"/>
    </source>
</evidence>
<dbReference type="InterPro" id="IPR020894">
    <property type="entry name" value="Cadherin_CS"/>
</dbReference>
<organism evidence="15 16">
    <name type="scientific">Danio rerio</name>
    <name type="common">Zebrafish</name>
    <name type="synonym">Brachydanio rerio</name>
    <dbReference type="NCBI Taxonomy" id="7955"/>
    <lineage>
        <taxon>Eukaryota</taxon>
        <taxon>Metazoa</taxon>
        <taxon>Chordata</taxon>
        <taxon>Craniata</taxon>
        <taxon>Vertebrata</taxon>
        <taxon>Euteleostomi</taxon>
        <taxon>Actinopterygii</taxon>
        <taxon>Neopterygii</taxon>
        <taxon>Teleostei</taxon>
        <taxon>Ostariophysi</taxon>
        <taxon>Cypriniformes</taxon>
        <taxon>Danionidae</taxon>
        <taxon>Danioninae</taxon>
        <taxon>Danio</taxon>
    </lineage>
</organism>
<evidence type="ECO:0000313" key="16">
    <source>
        <dbReference type="RefSeq" id="XP_021324275.3"/>
    </source>
</evidence>
<dbReference type="KEGG" id="dre:101882022"/>
<dbReference type="FunFam" id="2.60.40.60:FF:000031">
    <property type="entry name" value="Cadherin 3"/>
    <property type="match status" value="1"/>
</dbReference>
<dbReference type="FunFam" id="2.60.40.60:FF:000074">
    <property type="entry name" value="Desmoglein 4"/>
    <property type="match status" value="1"/>
</dbReference>
<dbReference type="FunFam" id="2.60.40.60:FF:000068">
    <property type="entry name" value="Desmoglein 1"/>
    <property type="match status" value="1"/>
</dbReference>
<dbReference type="PRINTS" id="PR00205">
    <property type="entry name" value="CADHERIN"/>
</dbReference>
<dbReference type="Gene3D" id="2.60.40.60">
    <property type="entry name" value="Cadherins"/>
    <property type="match status" value="5"/>
</dbReference>
<dbReference type="InterPro" id="IPR027397">
    <property type="entry name" value="Catenin-bd_sf"/>
</dbReference>
<dbReference type="SMART" id="SM00112">
    <property type="entry name" value="CA"/>
    <property type="match status" value="4"/>
</dbReference>
<comment type="subcellular location">
    <subcellularLocation>
        <location evidence="1">Cell junction</location>
        <location evidence="1">Desmosome</location>
    </subcellularLocation>
    <subcellularLocation>
        <location evidence="13">Cell membrane</location>
        <topology evidence="13">Single-pass type I membrane protein</topology>
    </subcellularLocation>
</comment>
<evidence type="ECO:0000256" key="6">
    <source>
        <dbReference type="ARBA" id="ARBA00022837"/>
    </source>
</evidence>
<dbReference type="FunFam" id="2.60.40.60:FF:000011">
    <property type="entry name" value="Cadherin 1"/>
    <property type="match status" value="1"/>
</dbReference>
<gene>
    <name evidence="16 17" type="primary">dsg2.2</name>
</gene>
<dbReference type="RefSeq" id="XP_021324275.3">
    <property type="nucleotide sequence ID" value="XM_021468600.3"/>
</dbReference>
<evidence type="ECO:0000256" key="13">
    <source>
        <dbReference type="RuleBase" id="RU003318"/>
    </source>
</evidence>
<evidence type="ECO:0000256" key="14">
    <source>
        <dbReference type="RuleBase" id="RU004358"/>
    </source>
</evidence>
<keyword evidence="11" id="KW-0325">Glycoprotein</keyword>
<proteinExistence type="predicted"/>
<dbReference type="GO" id="GO:0007156">
    <property type="term" value="P:homophilic cell adhesion via plasma membrane adhesion molecules"/>
    <property type="evidence" value="ECO:0007669"/>
    <property type="project" value="InterPro"/>
</dbReference>
<dbReference type="GO" id="GO:0005886">
    <property type="term" value="C:plasma membrane"/>
    <property type="evidence" value="ECO:0007669"/>
    <property type="project" value="UniProtKB-SubCell"/>
</dbReference>
<dbReference type="SUPFAM" id="SSF49313">
    <property type="entry name" value="Cadherin-like"/>
    <property type="match status" value="5"/>
</dbReference>
<evidence type="ECO:0000256" key="8">
    <source>
        <dbReference type="ARBA" id="ARBA00022949"/>
    </source>
</evidence>
<dbReference type="PRINTS" id="PR01818">
    <property type="entry name" value="DESMOCADHERN"/>
</dbReference>
<dbReference type="PANTHER" id="PTHR24025:SF29">
    <property type="entry name" value="DESMOGLEIN-2-LIKE-RELATED"/>
    <property type="match status" value="1"/>
</dbReference>
<dbReference type="InterPro" id="IPR002126">
    <property type="entry name" value="Cadherin-like_dom"/>
</dbReference>
<evidence type="ECO:0000256" key="7">
    <source>
        <dbReference type="ARBA" id="ARBA00022889"/>
    </source>
</evidence>